<dbReference type="CDD" id="cd00761">
    <property type="entry name" value="Glyco_tranf_GTA_type"/>
    <property type="match status" value="1"/>
</dbReference>
<keyword evidence="1" id="KW-0812">Transmembrane</keyword>
<dbReference type="SUPFAM" id="SSF53448">
    <property type="entry name" value="Nucleotide-diphospho-sugar transferases"/>
    <property type="match status" value="1"/>
</dbReference>
<proteinExistence type="predicted"/>
<dbReference type="PANTHER" id="PTHR22916:SF3">
    <property type="entry name" value="UDP-GLCNAC:BETAGAL BETA-1,3-N-ACETYLGLUCOSAMINYLTRANSFERASE-LIKE PROTEIN 1"/>
    <property type="match status" value="1"/>
</dbReference>
<organism evidence="3 4">
    <name type="scientific">Shewanella livingstonensis</name>
    <dbReference type="NCBI Taxonomy" id="150120"/>
    <lineage>
        <taxon>Bacteria</taxon>
        <taxon>Pseudomonadati</taxon>
        <taxon>Pseudomonadota</taxon>
        <taxon>Gammaproteobacteria</taxon>
        <taxon>Alteromonadales</taxon>
        <taxon>Shewanellaceae</taxon>
        <taxon>Shewanella</taxon>
    </lineage>
</organism>
<sequence length="315" mass="35702">MTRVIENIDVSVVIAAWNSAEFINTAIFSALNQVDINVEVIVVDDLSTDNTISVVQAINDPRITLIKNKSNTGPGGARNLGFDAANGTWIAVLDSDDEMLPDRLSKLLSLKGEETDIILDNFYVRNNKGDILTPYYSNKELPLGPFSLQYLIGTNLIFSKVKSTGYLKPLFKRSFVEKHSIRYWPEVRVGEDYYFLASCLVKSTKAEVVPYIGYIYNVRGGSISSVLRLQHIQTLLSSDGKFNEMYNLDTPSVDAQVTRNKNLLRAYKYLEIVKLLKERKLLKALIYSIFFPKSSFLLYLPILKRLNLFRRGYNG</sequence>
<evidence type="ECO:0000256" key="1">
    <source>
        <dbReference type="SAM" id="Phobius"/>
    </source>
</evidence>
<accession>A0A3G8LY74</accession>
<dbReference type="PANTHER" id="PTHR22916">
    <property type="entry name" value="GLYCOSYLTRANSFERASE"/>
    <property type="match status" value="1"/>
</dbReference>
<dbReference type="Pfam" id="PF00535">
    <property type="entry name" value="Glycos_transf_2"/>
    <property type="match status" value="1"/>
</dbReference>
<dbReference type="KEGG" id="slj:EGC82_14405"/>
<keyword evidence="3" id="KW-0808">Transferase</keyword>
<dbReference type="InterPro" id="IPR001173">
    <property type="entry name" value="Glyco_trans_2-like"/>
</dbReference>
<gene>
    <name evidence="3" type="ORF">EGC82_14405</name>
</gene>
<keyword evidence="4" id="KW-1185">Reference proteome</keyword>
<name>A0A3G8LY74_9GAMM</name>
<dbReference type="RefSeq" id="WP_124731375.1">
    <property type="nucleotide sequence ID" value="NZ_CP034015.1"/>
</dbReference>
<reference evidence="4" key="1">
    <citation type="submission" date="2018-11" db="EMBL/GenBank/DDBJ databases">
        <title>Shewanella sp. M2.</title>
        <authorList>
            <person name="Hwang Y.J."/>
            <person name="Hwang C.Y."/>
        </authorList>
    </citation>
    <scope>NUCLEOTIDE SEQUENCE [LARGE SCALE GENOMIC DNA]</scope>
    <source>
        <strain evidence="4">LMG 19866</strain>
    </source>
</reference>
<keyword evidence="1" id="KW-0472">Membrane</keyword>
<evidence type="ECO:0000313" key="3">
    <source>
        <dbReference type="EMBL" id="AZG73842.1"/>
    </source>
</evidence>
<keyword evidence="1" id="KW-1133">Transmembrane helix</keyword>
<evidence type="ECO:0000259" key="2">
    <source>
        <dbReference type="Pfam" id="PF00535"/>
    </source>
</evidence>
<dbReference type="EMBL" id="CP034015">
    <property type="protein sequence ID" value="AZG73842.1"/>
    <property type="molecule type" value="Genomic_DNA"/>
</dbReference>
<evidence type="ECO:0000313" key="4">
    <source>
        <dbReference type="Proteomes" id="UP000278035"/>
    </source>
</evidence>
<feature type="domain" description="Glycosyltransferase 2-like" evidence="2">
    <location>
        <begin position="11"/>
        <end position="159"/>
    </location>
</feature>
<dbReference type="Proteomes" id="UP000278035">
    <property type="component" value="Chromosome"/>
</dbReference>
<dbReference type="GO" id="GO:0016758">
    <property type="term" value="F:hexosyltransferase activity"/>
    <property type="evidence" value="ECO:0007669"/>
    <property type="project" value="UniProtKB-ARBA"/>
</dbReference>
<protein>
    <submittedName>
        <fullName evidence="3">Glycosyltransferase family 2 protein</fullName>
    </submittedName>
</protein>
<dbReference type="OrthoDB" id="396512at2"/>
<feature type="transmembrane region" description="Helical" evidence="1">
    <location>
        <begin position="284"/>
        <end position="303"/>
    </location>
</feature>
<dbReference type="Gene3D" id="3.90.550.10">
    <property type="entry name" value="Spore Coat Polysaccharide Biosynthesis Protein SpsA, Chain A"/>
    <property type="match status" value="1"/>
</dbReference>
<dbReference type="InterPro" id="IPR029044">
    <property type="entry name" value="Nucleotide-diphossugar_trans"/>
</dbReference>
<dbReference type="AlphaFoldDB" id="A0A3G8LY74"/>